<name>A0A078MKR4_9MICC</name>
<keyword evidence="1" id="KW-0472">Membrane</keyword>
<dbReference type="PATRIC" id="fig|1461584.3.peg.1220"/>
<dbReference type="AlphaFoldDB" id="A0A078MKR4"/>
<feature type="transmembrane region" description="Helical" evidence="1">
    <location>
        <begin position="44"/>
        <end position="64"/>
    </location>
</feature>
<organism evidence="2">
    <name type="scientific">Arthrobacter saudimassiliensis</name>
    <dbReference type="NCBI Taxonomy" id="1461584"/>
    <lineage>
        <taxon>Bacteria</taxon>
        <taxon>Bacillati</taxon>
        <taxon>Actinomycetota</taxon>
        <taxon>Actinomycetes</taxon>
        <taxon>Micrococcales</taxon>
        <taxon>Micrococcaceae</taxon>
        <taxon>Arthrobacter</taxon>
    </lineage>
</organism>
<feature type="transmembrane region" description="Helical" evidence="1">
    <location>
        <begin position="71"/>
        <end position="87"/>
    </location>
</feature>
<reference evidence="2" key="1">
    <citation type="submission" date="2014-07" db="EMBL/GenBank/DDBJ databases">
        <authorList>
            <person name="Urmite Genomes Urmite Genomes"/>
        </authorList>
    </citation>
    <scope>NUCLEOTIDE SEQUENCE</scope>
    <source>
        <strain evidence="2">11W110_air</strain>
    </source>
</reference>
<sequence>MKSGPRKVRNGARLAGSGLANCIIGAFFLMATVLFLLYAPKAEIPSAWIPALLSSLVLGVWFLGFAPAKRWTSPLVFLVFIGGWFWLSAAPALAWFGGFVAGTNFGAGLRSRKTGRRSANPPEWAVDGRAFSGTDAAREAALAALRMLDTPGSNGRLTVLYESAGFEAAGGGGIGFVCHRSSNTADDGAWAVLSRDQPNAAPSIEVSMGNAKAFMPLRLVHDLGAAEAALTEFFASPVLTSYGPAWVTGPEAEATRLNTRR</sequence>
<feature type="transmembrane region" description="Helical" evidence="1">
    <location>
        <begin position="12"/>
        <end position="38"/>
    </location>
</feature>
<evidence type="ECO:0000313" key="2">
    <source>
        <dbReference type="EMBL" id="CEA07903.1"/>
    </source>
</evidence>
<keyword evidence="1" id="KW-1133">Transmembrane helix</keyword>
<evidence type="ECO:0000256" key="1">
    <source>
        <dbReference type="SAM" id="Phobius"/>
    </source>
</evidence>
<accession>A0A078MKR4</accession>
<gene>
    <name evidence="2" type="ORF">BN1051_01229</name>
</gene>
<protein>
    <submittedName>
        <fullName evidence="2">Uncharacterized protein</fullName>
    </submittedName>
</protein>
<dbReference type="EMBL" id="LN483070">
    <property type="protein sequence ID" value="CEA07903.1"/>
    <property type="molecule type" value="Genomic_DNA"/>
</dbReference>
<proteinExistence type="predicted"/>
<keyword evidence="1" id="KW-0812">Transmembrane</keyword>